<dbReference type="NCBIfam" id="TIGR00254">
    <property type="entry name" value="GGDEF"/>
    <property type="match status" value="1"/>
</dbReference>
<dbReference type="InterPro" id="IPR001633">
    <property type="entry name" value="EAL_dom"/>
</dbReference>
<dbReference type="CDD" id="cd01948">
    <property type="entry name" value="EAL"/>
    <property type="match status" value="1"/>
</dbReference>
<dbReference type="InterPro" id="IPR000014">
    <property type="entry name" value="PAS"/>
</dbReference>
<evidence type="ECO:0000259" key="7">
    <source>
        <dbReference type="PROSITE" id="PS50011"/>
    </source>
</evidence>
<evidence type="ECO:0000259" key="9">
    <source>
        <dbReference type="PROSITE" id="PS50112"/>
    </source>
</evidence>
<dbReference type="Pfam" id="PF00990">
    <property type="entry name" value="GGDEF"/>
    <property type="match status" value="1"/>
</dbReference>
<dbReference type="PANTHER" id="PTHR43642">
    <property type="entry name" value="HYBRID SIGNAL TRANSDUCTION HISTIDINE KINASE G"/>
    <property type="match status" value="1"/>
</dbReference>
<dbReference type="SUPFAM" id="SSF55785">
    <property type="entry name" value="PYP-like sensor domain (PAS domain)"/>
    <property type="match status" value="1"/>
</dbReference>
<dbReference type="Pfam" id="PF00069">
    <property type="entry name" value="Pkinase"/>
    <property type="match status" value="1"/>
</dbReference>
<dbReference type="InterPro" id="IPR053159">
    <property type="entry name" value="Hybrid_Histidine_Kinase"/>
</dbReference>
<organism evidence="13 14">
    <name type="scientific">Chitinivorax tropicus</name>
    <dbReference type="NCBI Taxonomy" id="714531"/>
    <lineage>
        <taxon>Bacteria</taxon>
        <taxon>Pseudomonadati</taxon>
        <taxon>Pseudomonadota</taxon>
        <taxon>Betaproteobacteria</taxon>
        <taxon>Chitinivorax</taxon>
    </lineage>
</organism>
<dbReference type="Pfam" id="PF00563">
    <property type="entry name" value="EAL"/>
    <property type="match status" value="1"/>
</dbReference>
<dbReference type="CDD" id="cd14014">
    <property type="entry name" value="STKc_PknB_like"/>
    <property type="match status" value="1"/>
</dbReference>
<sequence length="2241" mass="251121">MFSVVGFDVQEKLYESPCSQVFRAVDLLRGQQVVLKVLRQDYPRPEAVASYRWEYEIASQLLDCRCAARAYSLAFSRNRPVLVMEDIGGQSLQYWMGQRIFTLEESLTIASLLAEGIAEIHARHIVHKHITPDNIVYNPATRQLKIIDFGIASQLSRENPTIKNLDMLEGALAYMSPEQTRRMNRVLDYRTDFYSMGVVLYELLSHHLPFKGRDSLELVHCHLAEMPLLLSDVDPDIPRAVADIVAKLLEKTAERRYQSAWGIKSDLDACLLRLKDHLDIELFKLAEHDIPSGFHLPQTLYGREQEIDKMLDAFEHVSRGGRMLMLIAGYSGIGKTCLVQELFRPITMRRGYFISGKFDQFQRTVPYSALVTALQSLIGQLLTESEVSILRWRKLLIDALEQNGQLIIDVIPELELILGPQPPVAALPPREAQNRFNMLFQRFVRVFYQADHPLVIFLDDLQWADMATLQLMEVLLIDDEAGHLMIIGAFRDNEVNEQHPLTALTERLDRQAAPISFIVLQSMHLEHVTRLVSDAFYCSLEEAEPLADLVLHKTAGNPFFVGQFLTTLYQEGMIQFQADPENPDHARWRWDIARIEQSDITDNVVSLMLAKLRKQPADTVAALRLAACLGNRFDLATLALVIERQPAECYRRLFPAVRDGILLPASDLSILDQSNPDSTLVYHRLKFLHDRVQQAAYELIADDEKPGLHLRLGRLLLNNLGMAAWGERLFEVVDHLNRGLALVDAEGERIEVAQLNLEAARKAKFASAYSAALSYLQQGMTAFPGDWAEQYDLTLALHRERAEAEYLNGCYEASEQLIDTIWQKAALLDRSEAYAQLVTQLTMLGKNEEAVESASKALALLGMGFPVPENLNAALEAEIADVEAGLQACTVASLIDLPAMTDPRIMAVMKVMMTVHTTIYFTNRYALYSWVLARMTKLSMQYGNVPESSKGYASFGNTLAANRGRYQMGYEFGMLGLRLAEKYNSHSLKCKACLIISMFLNHWMRPVSEADVFNDEGQRAGMESGEFQFIGYILANCRTLNGFLRGENLNKLLSDTTRHLSFAKRVKHNLSTDNILGCRLVAANLAGETAGILSFDVADTTEADFLLASHEHRSFAALCFYRLAKAFALYLYGFPELALGCLDEARGMQGYVKGNLTEAAINFVHSLVLLALYPDVDVEGASLAQIEANQAQLLIWAEHCPANFLHQYQLVSAELARIQGETEHAMQLYDAAIQTAGNSGHLQHEAMANELAAKFWLQQGKLDFGRIYMRKARFGYVAWGAKNKAAALLSEHPRLLTEFLPATASPTPVANQLVGDPPQMAAPIRRRPSRIDDGPSLGELDIAAVLKASHAISSEIVLDKLLGQLLNTLLESAGGQKACLLLKRDESWVVAASQTGHQTPSLPAIGDPSALPNPLELPLQITQYVERTQACVVLHDATIDGLFVSDPYIVAVMPKSVLCMPILRQHVMVGMLYLENSQLAGVFHTERVELLNLLATQAAISIQNAMLYEKLAREIEEHKLSEQKLREAESKFRDIFDNAAEGIFRCEWDGQLILANNALARILGCKSPEDLKTHYGRQPFDVFLGREANDGLASAIRLEGAIRNVEVPARRADGTEIELSITAHVVRNEQNEVICYEGMVQDITERKRLESALQHQATHDALTGLPNRNVFMDRLTQAIAYARRNNGRCAVCFIDLDRFKWINDSFGHEMGDELLKTLAGRMTSCVRDSDTIARIGGDEFVVLLQDAVDGNEESKVIQRVLSRVVEPIHLGGRELVVTCSVGYSAFPTDGRNADDLLRFADAAMYQAKQEGRNNLQTYSAELGHKLSEKVHIESELRHAIEREQLSLHYQPQIELKTGRIVGLEALLRWKHPELGNISPGRFIPIAEETGLIEPLGEWVIHQACRQNRVWQEMGMPELSIAVNVSAKQFRRRGLEVLLANLLQSTHMTPEFLELELTESVSMDDPEKNIALMYKLKELGVKLAIDDFGTAYSNMHYLKRFPIDKLKLDGSFVKEITSDPRSLAITDAIISMAHRLGLVVIAEMVETPGQVALLESRECDQVQGHYFSAAMPAEACSNLLREGHIRAPIGVRKKTRQHTLMIVDDEFSVTTAMERDLREADYRILIANDVQIAFEELACHHVGVILCDQHMPDMMGIDFLKRARQLSPNTVRLLMSSHADFRGMLDAINDGTVHKFINKPVDRIELRTHVADALVLHERLLRSGLITDPHAGLWAPNPALPG</sequence>
<dbReference type="Gene3D" id="1.10.510.10">
    <property type="entry name" value="Transferase(Phosphotransferase) domain 1"/>
    <property type="match status" value="1"/>
</dbReference>
<reference evidence="13 14" key="1">
    <citation type="submission" date="2020-08" db="EMBL/GenBank/DDBJ databases">
        <title>Genomic Encyclopedia of Type Strains, Phase IV (KMG-IV): sequencing the most valuable type-strain genomes for metagenomic binning, comparative biology and taxonomic classification.</title>
        <authorList>
            <person name="Goeker M."/>
        </authorList>
    </citation>
    <scope>NUCLEOTIDE SEQUENCE [LARGE SCALE GENOMIC DNA]</scope>
    <source>
        <strain evidence="13 14">DSM 27165</strain>
    </source>
</reference>
<dbReference type="EMBL" id="JACHHY010000010">
    <property type="protein sequence ID" value="MBB5018690.1"/>
    <property type="molecule type" value="Genomic_DNA"/>
</dbReference>
<keyword evidence="5" id="KW-0597">Phosphoprotein</keyword>
<name>A0A840MJV8_9PROT</name>
<dbReference type="GO" id="GO:0016020">
    <property type="term" value="C:membrane"/>
    <property type="evidence" value="ECO:0007669"/>
    <property type="project" value="UniProtKB-SubCell"/>
</dbReference>
<dbReference type="Gene3D" id="3.40.50.300">
    <property type="entry name" value="P-loop containing nucleotide triphosphate hydrolases"/>
    <property type="match status" value="1"/>
</dbReference>
<dbReference type="InterPro" id="IPR029787">
    <property type="entry name" value="Nucleotide_cyclase"/>
</dbReference>
<dbReference type="SUPFAM" id="SSF52172">
    <property type="entry name" value="CheY-like"/>
    <property type="match status" value="1"/>
</dbReference>
<dbReference type="SUPFAM" id="SSF52540">
    <property type="entry name" value="P-loop containing nucleoside triphosphate hydrolases"/>
    <property type="match status" value="1"/>
</dbReference>
<feature type="domain" description="Protein kinase" evidence="7">
    <location>
        <begin position="7"/>
        <end position="271"/>
    </location>
</feature>
<dbReference type="RefSeq" id="WP_184038347.1">
    <property type="nucleotide sequence ID" value="NZ_JACHHY010000010.1"/>
</dbReference>
<feature type="domain" description="GGDEF" evidence="12">
    <location>
        <begin position="1687"/>
        <end position="1820"/>
    </location>
</feature>
<keyword evidence="2" id="KW-0808">Transferase</keyword>
<dbReference type="Gene3D" id="3.30.450.40">
    <property type="match status" value="1"/>
</dbReference>
<feature type="domain" description="Response regulatory" evidence="8">
    <location>
        <begin position="2098"/>
        <end position="2213"/>
    </location>
</feature>
<dbReference type="InterPro" id="IPR001789">
    <property type="entry name" value="Sig_transdc_resp-reg_receiver"/>
</dbReference>
<dbReference type="Pfam" id="PF13191">
    <property type="entry name" value="AAA_16"/>
    <property type="match status" value="1"/>
</dbReference>
<dbReference type="FunFam" id="3.30.70.270:FF:000001">
    <property type="entry name" value="Diguanylate cyclase domain protein"/>
    <property type="match status" value="1"/>
</dbReference>
<dbReference type="Proteomes" id="UP000575898">
    <property type="component" value="Unassembled WGS sequence"/>
</dbReference>
<dbReference type="InterPro" id="IPR027417">
    <property type="entry name" value="P-loop_NTPase"/>
</dbReference>
<dbReference type="InterPro" id="IPR011006">
    <property type="entry name" value="CheY-like_superfamily"/>
</dbReference>
<dbReference type="SUPFAM" id="SSF55781">
    <property type="entry name" value="GAF domain-like"/>
    <property type="match status" value="1"/>
</dbReference>
<feature type="domain" description="EAL" evidence="11">
    <location>
        <begin position="1829"/>
        <end position="2083"/>
    </location>
</feature>
<evidence type="ECO:0000259" key="8">
    <source>
        <dbReference type="PROSITE" id="PS50110"/>
    </source>
</evidence>
<protein>
    <submittedName>
        <fullName evidence="13">Diguanylate cyclase (GGDEF)-like protein/PAS domain S-box-containing protein</fullName>
    </submittedName>
</protein>
<dbReference type="InterPro" id="IPR000160">
    <property type="entry name" value="GGDEF_dom"/>
</dbReference>
<dbReference type="GO" id="GO:0004672">
    <property type="term" value="F:protein kinase activity"/>
    <property type="evidence" value="ECO:0007669"/>
    <property type="project" value="InterPro"/>
</dbReference>
<keyword evidence="3" id="KW-0418">Kinase</keyword>
<dbReference type="InterPro" id="IPR041664">
    <property type="entry name" value="AAA_16"/>
</dbReference>
<proteinExistence type="predicted"/>
<dbReference type="SMART" id="SM00267">
    <property type="entry name" value="GGDEF"/>
    <property type="match status" value="1"/>
</dbReference>
<dbReference type="GO" id="GO:0005524">
    <property type="term" value="F:ATP binding"/>
    <property type="evidence" value="ECO:0007669"/>
    <property type="project" value="InterPro"/>
</dbReference>
<dbReference type="InterPro" id="IPR000700">
    <property type="entry name" value="PAS-assoc_C"/>
</dbReference>
<dbReference type="Pfam" id="PF13188">
    <property type="entry name" value="PAS_8"/>
    <property type="match status" value="1"/>
</dbReference>
<evidence type="ECO:0000256" key="1">
    <source>
        <dbReference type="ARBA" id="ARBA00004167"/>
    </source>
</evidence>
<evidence type="ECO:0000256" key="2">
    <source>
        <dbReference type="ARBA" id="ARBA00022679"/>
    </source>
</evidence>
<dbReference type="PROSITE" id="PS50112">
    <property type="entry name" value="PAS"/>
    <property type="match status" value="1"/>
</dbReference>
<dbReference type="SUPFAM" id="SSF56112">
    <property type="entry name" value="Protein kinase-like (PK-like)"/>
    <property type="match status" value="1"/>
</dbReference>
<dbReference type="PROSITE" id="PS50883">
    <property type="entry name" value="EAL"/>
    <property type="match status" value="1"/>
</dbReference>
<dbReference type="SMART" id="SM00086">
    <property type="entry name" value="PAC"/>
    <property type="match status" value="1"/>
</dbReference>
<dbReference type="Gene3D" id="3.30.70.270">
    <property type="match status" value="1"/>
</dbReference>
<feature type="domain" description="PAC" evidence="10">
    <location>
        <begin position="1603"/>
        <end position="1655"/>
    </location>
</feature>
<evidence type="ECO:0000259" key="12">
    <source>
        <dbReference type="PROSITE" id="PS50887"/>
    </source>
</evidence>
<accession>A0A840MJV8</accession>
<dbReference type="InterPro" id="IPR001610">
    <property type="entry name" value="PAC"/>
</dbReference>
<gene>
    <name evidence="13" type="ORF">HNQ59_001981</name>
</gene>
<feature type="domain" description="PAS" evidence="9">
    <location>
        <begin position="1528"/>
        <end position="1569"/>
    </location>
</feature>
<dbReference type="GO" id="GO:0071111">
    <property type="term" value="F:cyclic-guanylate-specific phosphodiesterase activity"/>
    <property type="evidence" value="ECO:0007669"/>
    <property type="project" value="UniProtKB-EC"/>
</dbReference>
<comment type="caution">
    <text evidence="13">The sequence shown here is derived from an EMBL/GenBank/DDBJ whole genome shotgun (WGS) entry which is preliminary data.</text>
</comment>
<dbReference type="InterPro" id="IPR035965">
    <property type="entry name" value="PAS-like_dom_sf"/>
</dbReference>
<dbReference type="SUPFAM" id="SSF141868">
    <property type="entry name" value="EAL domain-like"/>
    <property type="match status" value="1"/>
</dbReference>
<dbReference type="GO" id="GO:0071732">
    <property type="term" value="P:cellular response to nitric oxide"/>
    <property type="evidence" value="ECO:0007669"/>
    <property type="project" value="UniProtKB-ARBA"/>
</dbReference>
<evidence type="ECO:0000256" key="6">
    <source>
        <dbReference type="SAM" id="MobiDB-lite"/>
    </source>
</evidence>
<dbReference type="FunFam" id="3.20.20.450:FF:000001">
    <property type="entry name" value="Cyclic di-GMP phosphodiesterase yahA"/>
    <property type="match status" value="1"/>
</dbReference>
<dbReference type="InterPro" id="IPR029016">
    <property type="entry name" value="GAF-like_dom_sf"/>
</dbReference>
<dbReference type="InterPro" id="IPR043128">
    <property type="entry name" value="Rev_trsase/Diguanyl_cyclase"/>
</dbReference>
<dbReference type="SUPFAM" id="SSF55073">
    <property type="entry name" value="Nucleotide cyclase"/>
    <property type="match status" value="1"/>
</dbReference>
<dbReference type="InterPro" id="IPR035919">
    <property type="entry name" value="EAL_sf"/>
</dbReference>
<dbReference type="CDD" id="cd01949">
    <property type="entry name" value="GGDEF"/>
    <property type="match status" value="1"/>
</dbReference>
<dbReference type="InterPro" id="IPR011009">
    <property type="entry name" value="Kinase-like_dom_sf"/>
</dbReference>
<evidence type="ECO:0000256" key="4">
    <source>
        <dbReference type="ARBA" id="ARBA00051114"/>
    </source>
</evidence>
<keyword evidence="14" id="KW-1185">Reference proteome</keyword>
<dbReference type="PANTHER" id="PTHR43642:SF1">
    <property type="entry name" value="HYBRID SIGNAL TRANSDUCTION HISTIDINE KINASE G"/>
    <property type="match status" value="1"/>
</dbReference>
<dbReference type="PROSITE" id="PS50113">
    <property type="entry name" value="PAC"/>
    <property type="match status" value="1"/>
</dbReference>
<dbReference type="Gene3D" id="3.30.450.20">
    <property type="entry name" value="PAS domain"/>
    <property type="match status" value="1"/>
</dbReference>
<dbReference type="PROSITE" id="PS50011">
    <property type="entry name" value="PROTEIN_KINASE_DOM"/>
    <property type="match status" value="1"/>
</dbReference>
<evidence type="ECO:0000313" key="14">
    <source>
        <dbReference type="Proteomes" id="UP000575898"/>
    </source>
</evidence>
<dbReference type="GO" id="GO:0000160">
    <property type="term" value="P:phosphorelay signal transduction system"/>
    <property type="evidence" value="ECO:0007669"/>
    <property type="project" value="InterPro"/>
</dbReference>
<evidence type="ECO:0000313" key="13">
    <source>
        <dbReference type="EMBL" id="MBB5018690.1"/>
    </source>
</evidence>
<feature type="modified residue" description="4-aspartylphosphate" evidence="5">
    <location>
        <position position="2147"/>
    </location>
</feature>
<dbReference type="PROSITE" id="PS50887">
    <property type="entry name" value="GGDEF"/>
    <property type="match status" value="1"/>
</dbReference>
<dbReference type="Gene3D" id="3.20.20.450">
    <property type="entry name" value="EAL domain"/>
    <property type="match status" value="1"/>
</dbReference>
<evidence type="ECO:0000259" key="11">
    <source>
        <dbReference type="PROSITE" id="PS50883"/>
    </source>
</evidence>
<dbReference type="Gene3D" id="3.40.50.2300">
    <property type="match status" value="1"/>
</dbReference>
<evidence type="ECO:0000256" key="5">
    <source>
        <dbReference type="PROSITE-ProRule" id="PRU00169"/>
    </source>
</evidence>
<dbReference type="SMART" id="SM00065">
    <property type="entry name" value="GAF"/>
    <property type="match status" value="1"/>
</dbReference>
<comment type="subcellular location">
    <subcellularLocation>
        <location evidence="1">Membrane</location>
        <topology evidence="1">Single-pass membrane protein</topology>
    </subcellularLocation>
</comment>
<dbReference type="InterPro" id="IPR000719">
    <property type="entry name" value="Prot_kinase_dom"/>
</dbReference>
<dbReference type="Pfam" id="PF01590">
    <property type="entry name" value="GAF"/>
    <property type="match status" value="1"/>
</dbReference>
<dbReference type="CDD" id="cd17569">
    <property type="entry name" value="REC_HupR-like"/>
    <property type="match status" value="1"/>
</dbReference>
<dbReference type="InterPro" id="IPR003018">
    <property type="entry name" value="GAF"/>
</dbReference>
<comment type="catalytic activity">
    <reaction evidence="4">
        <text>3',3'-c-di-GMP + H2O = 5'-phosphoguanylyl(3'-&gt;5')guanosine + H(+)</text>
        <dbReference type="Rhea" id="RHEA:24902"/>
        <dbReference type="ChEBI" id="CHEBI:15377"/>
        <dbReference type="ChEBI" id="CHEBI:15378"/>
        <dbReference type="ChEBI" id="CHEBI:58754"/>
        <dbReference type="ChEBI" id="CHEBI:58805"/>
        <dbReference type="EC" id="3.1.4.52"/>
    </reaction>
    <physiologicalReaction direction="left-to-right" evidence="4">
        <dbReference type="Rhea" id="RHEA:24903"/>
    </physiologicalReaction>
</comment>
<dbReference type="SMART" id="SM00448">
    <property type="entry name" value="REC"/>
    <property type="match status" value="1"/>
</dbReference>
<feature type="region of interest" description="Disordered" evidence="6">
    <location>
        <begin position="1308"/>
        <end position="1330"/>
    </location>
</feature>
<dbReference type="Pfam" id="PF00072">
    <property type="entry name" value="Response_reg"/>
    <property type="match status" value="1"/>
</dbReference>
<dbReference type="PROSITE" id="PS50110">
    <property type="entry name" value="RESPONSE_REGULATORY"/>
    <property type="match status" value="1"/>
</dbReference>
<evidence type="ECO:0000259" key="10">
    <source>
        <dbReference type="PROSITE" id="PS50113"/>
    </source>
</evidence>
<dbReference type="NCBIfam" id="TIGR00229">
    <property type="entry name" value="sensory_box"/>
    <property type="match status" value="1"/>
</dbReference>
<dbReference type="CDD" id="cd00130">
    <property type="entry name" value="PAS"/>
    <property type="match status" value="1"/>
</dbReference>
<evidence type="ECO:0000256" key="3">
    <source>
        <dbReference type="ARBA" id="ARBA00022777"/>
    </source>
</evidence>
<dbReference type="SMART" id="SM00052">
    <property type="entry name" value="EAL"/>
    <property type="match status" value="1"/>
</dbReference>